<gene>
    <name evidence="6" type="ORF">GUJ93_ZPchr0004g40530</name>
</gene>
<evidence type="ECO:0000256" key="2">
    <source>
        <dbReference type="ARBA" id="ARBA00022478"/>
    </source>
</evidence>
<dbReference type="GO" id="GO:0003677">
    <property type="term" value="F:DNA binding"/>
    <property type="evidence" value="ECO:0007669"/>
    <property type="project" value="InterPro"/>
</dbReference>
<comment type="subcellular location">
    <subcellularLocation>
        <location evidence="1">Nucleus</location>
    </subcellularLocation>
</comment>
<evidence type="ECO:0000313" key="6">
    <source>
        <dbReference type="EMBL" id="KAG8064299.1"/>
    </source>
</evidence>
<keyword evidence="2" id="KW-0240">DNA-directed RNA polymerase</keyword>
<protein>
    <recommendedName>
        <fullName evidence="8">RNA polymerase III subunit C4</fullName>
    </recommendedName>
</protein>
<organism evidence="6 7">
    <name type="scientific">Zizania palustris</name>
    <name type="common">Northern wild rice</name>
    <dbReference type="NCBI Taxonomy" id="103762"/>
    <lineage>
        <taxon>Eukaryota</taxon>
        <taxon>Viridiplantae</taxon>
        <taxon>Streptophyta</taxon>
        <taxon>Embryophyta</taxon>
        <taxon>Tracheophyta</taxon>
        <taxon>Spermatophyta</taxon>
        <taxon>Magnoliopsida</taxon>
        <taxon>Liliopsida</taxon>
        <taxon>Poales</taxon>
        <taxon>Poaceae</taxon>
        <taxon>BOP clade</taxon>
        <taxon>Oryzoideae</taxon>
        <taxon>Oryzeae</taxon>
        <taxon>Zizaniinae</taxon>
        <taxon>Zizania</taxon>
    </lineage>
</organism>
<dbReference type="EMBL" id="JAAALK010000285">
    <property type="protein sequence ID" value="KAG8064299.1"/>
    <property type="molecule type" value="Genomic_DNA"/>
</dbReference>
<keyword evidence="4" id="KW-0539">Nucleus</keyword>
<evidence type="ECO:0000256" key="1">
    <source>
        <dbReference type="ARBA" id="ARBA00004123"/>
    </source>
</evidence>
<dbReference type="Pfam" id="PF05132">
    <property type="entry name" value="RNA_pol_Rpc4"/>
    <property type="match status" value="1"/>
</dbReference>
<evidence type="ECO:0000256" key="4">
    <source>
        <dbReference type="ARBA" id="ARBA00023242"/>
    </source>
</evidence>
<dbReference type="GO" id="GO:0042797">
    <property type="term" value="P:tRNA transcription by RNA polymerase III"/>
    <property type="evidence" value="ECO:0007669"/>
    <property type="project" value="TreeGrafter"/>
</dbReference>
<sequence length="322" mass="35368">MSYLICAAFLYLVMDRKSKVKKETDGSVAPPPRKKGLKFAPKVPPKKAAKVVPKPEPAEDSKDETIDNELLMKLKTSQSMDPFVRKVKTEKQEIRTQVAFGQGNSSYARSFPMPRSSAASKLPKEYVEPWDYTHSDYPVTLPLRRPYSGDPEILNEEEFRESSANRAQDCELTAAEELGLMDRSDEPQLLFFQMPASLPLPKQPDSVAGANTGSGGNAEVASTSSMAKHAGTRPSPLPGSRLKELPGGFMGKILVYRSGKVKMKIGDALFDVSPGSNCTFVQEVAAINTREKQCCNLGEVSKQAIVTPDIEYLLDSFDKIEA</sequence>
<dbReference type="PANTHER" id="PTHR13408:SF0">
    <property type="entry name" value="DNA-DIRECTED RNA POLYMERASE III SUBUNIT RPC4"/>
    <property type="match status" value="1"/>
</dbReference>
<dbReference type="OrthoDB" id="747670at2759"/>
<dbReference type="InterPro" id="IPR007811">
    <property type="entry name" value="RPC4"/>
</dbReference>
<accession>A0A8J5SXV1</accession>
<evidence type="ECO:0000256" key="3">
    <source>
        <dbReference type="ARBA" id="ARBA00023163"/>
    </source>
</evidence>
<dbReference type="AlphaFoldDB" id="A0A8J5SXV1"/>
<dbReference type="Proteomes" id="UP000729402">
    <property type="component" value="Unassembled WGS sequence"/>
</dbReference>
<feature type="compositionally biased region" description="Basic and acidic residues" evidence="5">
    <location>
        <begin position="56"/>
        <end position="65"/>
    </location>
</feature>
<name>A0A8J5SXV1_ZIZPA</name>
<dbReference type="PANTHER" id="PTHR13408">
    <property type="entry name" value="DNA-DIRECTED RNA POLYMERASE III"/>
    <property type="match status" value="1"/>
</dbReference>
<feature type="region of interest" description="Disordered" evidence="5">
    <location>
        <begin position="202"/>
        <end position="242"/>
    </location>
</feature>
<evidence type="ECO:0008006" key="8">
    <source>
        <dbReference type="Google" id="ProtNLM"/>
    </source>
</evidence>
<keyword evidence="7" id="KW-1185">Reference proteome</keyword>
<evidence type="ECO:0000256" key="5">
    <source>
        <dbReference type="SAM" id="MobiDB-lite"/>
    </source>
</evidence>
<evidence type="ECO:0000313" key="7">
    <source>
        <dbReference type="Proteomes" id="UP000729402"/>
    </source>
</evidence>
<dbReference type="GO" id="GO:0005666">
    <property type="term" value="C:RNA polymerase III complex"/>
    <property type="evidence" value="ECO:0007669"/>
    <property type="project" value="InterPro"/>
</dbReference>
<reference evidence="6" key="2">
    <citation type="submission" date="2021-02" db="EMBL/GenBank/DDBJ databases">
        <authorList>
            <person name="Kimball J.A."/>
            <person name="Haas M.W."/>
            <person name="Macchietto M."/>
            <person name="Kono T."/>
            <person name="Duquette J."/>
            <person name="Shao M."/>
        </authorList>
    </citation>
    <scope>NUCLEOTIDE SEQUENCE</scope>
    <source>
        <tissue evidence="6">Fresh leaf tissue</tissue>
    </source>
</reference>
<proteinExistence type="predicted"/>
<reference evidence="6" key="1">
    <citation type="journal article" date="2021" name="bioRxiv">
        <title>Whole Genome Assembly and Annotation of Northern Wild Rice, Zizania palustris L., Supports a Whole Genome Duplication in the Zizania Genus.</title>
        <authorList>
            <person name="Haas M."/>
            <person name="Kono T."/>
            <person name="Macchietto M."/>
            <person name="Millas R."/>
            <person name="McGilp L."/>
            <person name="Shao M."/>
            <person name="Duquette J."/>
            <person name="Hirsch C.N."/>
            <person name="Kimball J."/>
        </authorList>
    </citation>
    <scope>NUCLEOTIDE SEQUENCE</scope>
    <source>
        <tissue evidence="6">Fresh leaf tissue</tissue>
    </source>
</reference>
<comment type="caution">
    <text evidence="6">The sequence shown here is derived from an EMBL/GenBank/DDBJ whole genome shotgun (WGS) entry which is preliminary data.</text>
</comment>
<keyword evidence="3" id="KW-0804">Transcription</keyword>
<feature type="region of interest" description="Disordered" evidence="5">
    <location>
        <begin position="20"/>
        <end position="66"/>
    </location>
</feature>